<sequence length="485" mass="56556">MSTVASDQALVSFIDVAAYFLEVEWDILGERQKELYEKVIKAIHNFLISQGYSILNPDVIFKIKYEDEKYFTQHCEWEAKENKNEPSIRFPVVTSVFSLSIKQEKNLPFLAHPESETSKQIHPPGTGSPNVKPDILIRFKEEGFKIEPQGSKERGNPPSTGTSEELPETDDRFRNNNKRMRTCDGQQRKEWKHRNPTRQSLDPSAVCEGGIGIVTQTRVKAVTHTVERANRKDRSSSHCPKLEQTEEPKEGERHFKSADLWEDCTTDAHFGEHHIPRLRTEGHNCQGIKTNLFTDTISQEKLFKCSECDKCFKRKAHLQRHQMNHTGDKPFQCSECDKSFSQKSDLQNHKTVHTGDRPFKCSECDKCYRLKRSLQLHKMKHTGDKPFRCSECDKYFSQKSNLHKHEMIHTGHKPFKCSECNKCFRRKSNLQKHEMIHTGYKPFKCSECDKFFRQKTHLQKHKMIHTDRNVINVSYGNIATWKNIK</sequence>
<dbReference type="Proteomes" id="UP000515156">
    <property type="component" value="Chromosome 3"/>
</dbReference>
<dbReference type="FunFam" id="3.30.160.60:FF:000706">
    <property type="entry name" value="Zinc finger protein"/>
    <property type="match status" value="1"/>
</dbReference>
<evidence type="ECO:0000259" key="14">
    <source>
        <dbReference type="PROSITE" id="PS50805"/>
    </source>
</evidence>
<evidence type="ECO:0000256" key="2">
    <source>
        <dbReference type="ARBA" id="ARBA00006991"/>
    </source>
</evidence>
<evidence type="ECO:0000256" key="12">
    <source>
        <dbReference type="SAM" id="MobiDB-lite"/>
    </source>
</evidence>
<protein>
    <submittedName>
        <fullName evidence="16">Zinc finger protein 510-like</fullName>
    </submittedName>
</protein>
<dbReference type="AlphaFoldDB" id="A0A6P7XLT6"/>
<evidence type="ECO:0000256" key="4">
    <source>
        <dbReference type="ARBA" id="ARBA00022737"/>
    </source>
</evidence>
<proteinExistence type="inferred from homology"/>
<dbReference type="InterPro" id="IPR036051">
    <property type="entry name" value="KRAB_dom_sf"/>
</dbReference>
<dbReference type="FunFam" id="3.30.160.60:FF:000102">
    <property type="entry name" value="zinc finger protein 850 isoform X1"/>
    <property type="match status" value="1"/>
</dbReference>
<feature type="compositionally biased region" description="Basic and acidic residues" evidence="12">
    <location>
        <begin position="135"/>
        <end position="155"/>
    </location>
</feature>
<dbReference type="GO" id="GO:0001227">
    <property type="term" value="F:DNA-binding transcription repressor activity, RNA polymerase II-specific"/>
    <property type="evidence" value="ECO:0007669"/>
    <property type="project" value="UniProtKB-ARBA"/>
</dbReference>
<feature type="domain" description="C2H2-type" evidence="13">
    <location>
        <begin position="387"/>
        <end position="414"/>
    </location>
</feature>
<evidence type="ECO:0000256" key="7">
    <source>
        <dbReference type="ARBA" id="ARBA00023015"/>
    </source>
</evidence>
<comment type="subcellular location">
    <subcellularLocation>
        <location evidence="1">Nucleus</location>
    </subcellularLocation>
</comment>
<reference evidence="16" key="1">
    <citation type="submission" date="2025-08" db="UniProtKB">
        <authorList>
            <consortium name="RefSeq"/>
        </authorList>
    </citation>
    <scope>IDENTIFICATION</scope>
</reference>
<dbReference type="KEGG" id="muo:115466429"/>
<evidence type="ECO:0000259" key="13">
    <source>
        <dbReference type="PROSITE" id="PS50157"/>
    </source>
</evidence>
<feature type="domain" description="C2H2-type" evidence="13">
    <location>
        <begin position="303"/>
        <end position="330"/>
    </location>
</feature>
<dbReference type="InParanoid" id="A0A6P7XLT6"/>
<dbReference type="FunFam" id="3.30.160.60:FF:000739">
    <property type="entry name" value="Zgc:171418 protein"/>
    <property type="match status" value="2"/>
</dbReference>
<dbReference type="GO" id="GO:0000978">
    <property type="term" value="F:RNA polymerase II cis-regulatory region sequence-specific DNA binding"/>
    <property type="evidence" value="ECO:0007669"/>
    <property type="project" value="TreeGrafter"/>
</dbReference>
<dbReference type="InterPro" id="IPR036236">
    <property type="entry name" value="Znf_C2H2_sf"/>
</dbReference>
<dbReference type="FunFam" id="3.30.160.60:FF:000358">
    <property type="entry name" value="zinc finger protein 24"/>
    <property type="match status" value="1"/>
</dbReference>
<feature type="region of interest" description="Disordered" evidence="12">
    <location>
        <begin position="113"/>
        <end position="204"/>
    </location>
</feature>
<evidence type="ECO:0000256" key="5">
    <source>
        <dbReference type="ARBA" id="ARBA00022771"/>
    </source>
</evidence>
<evidence type="ECO:0000256" key="1">
    <source>
        <dbReference type="ARBA" id="ARBA00004123"/>
    </source>
</evidence>
<keyword evidence="8" id="KW-0238">DNA-binding</keyword>
<keyword evidence="4" id="KW-0677">Repeat</keyword>
<feature type="region of interest" description="Disordered" evidence="12">
    <location>
        <begin position="226"/>
        <end position="253"/>
    </location>
</feature>
<dbReference type="GeneID" id="115466429"/>
<dbReference type="OrthoDB" id="6077919at2759"/>
<dbReference type="PROSITE" id="PS00028">
    <property type="entry name" value="ZINC_FINGER_C2H2_1"/>
    <property type="match status" value="6"/>
</dbReference>
<keyword evidence="6" id="KW-0862">Zinc</keyword>
<evidence type="ECO:0000256" key="8">
    <source>
        <dbReference type="ARBA" id="ARBA00023125"/>
    </source>
</evidence>
<dbReference type="SMART" id="SM00355">
    <property type="entry name" value="ZnF_C2H2"/>
    <property type="match status" value="6"/>
</dbReference>
<dbReference type="PROSITE" id="PS50805">
    <property type="entry name" value="KRAB"/>
    <property type="match status" value="1"/>
</dbReference>
<dbReference type="Pfam" id="PF00096">
    <property type="entry name" value="zf-C2H2"/>
    <property type="match status" value="6"/>
</dbReference>
<name>A0A6P7XLT6_9AMPH</name>
<feature type="domain" description="C2H2-type" evidence="13">
    <location>
        <begin position="331"/>
        <end position="358"/>
    </location>
</feature>
<keyword evidence="5 11" id="KW-0863">Zinc-finger</keyword>
<dbReference type="SUPFAM" id="SSF109640">
    <property type="entry name" value="KRAB domain (Kruppel-associated box)"/>
    <property type="match status" value="1"/>
</dbReference>
<dbReference type="Pfam" id="PF01352">
    <property type="entry name" value="KRAB"/>
    <property type="match status" value="1"/>
</dbReference>
<dbReference type="Gene3D" id="3.30.160.60">
    <property type="entry name" value="Classic Zinc Finger"/>
    <property type="match status" value="6"/>
</dbReference>
<keyword evidence="10" id="KW-0539">Nucleus</keyword>
<evidence type="ECO:0000313" key="15">
    <source>
        <dbReference type="Proteomes" id="UP000515156"/>
    </source>
</evidence>
<dbReference type="InterPro" id="IPR001909">
    <property type="entry name" value="KRAB"/>
</dbReference>
<keyword evidence="9" id="KW-0804">Transcription</keyword>
<evidence type="ECO:0000256" key="6">
    <source>
        <dbReference type="ARBA" id="ARBA00022833"/>
    </source>
</evidence>
<organism evidence="15 16">
    <name type="scientific">Microcaecilia unicolor</name>
    <dbReference type="NCBI Taxonomy" id="1415580"/>
    <lineage>
        <taxon>Eukaryota</taxon>
        <taxon>Metazoa</taxon>
        <taxon>Chordata</taxon>
        <taxon>Craniata</taxon>
        <taxon>Vertebrata</taxon>
        <taxon>Euteleostomi</taxon>
        <taxon>Amphibia</taxon>
        <taxon>Gymnophiona</taxon>
        <taxon>Siphonopidae</taxon>
        <taxon>Microcaecilia</taxon>
    </lineage>
</organism>
<dbReference type="SMART" id="SM00349">
    <property type="entry name" value="KRAB"/>
    <property type="match status" value="1"/>
</dbReference>
<keyword evidence="15" id="KW-1185">Reference proteome</keyword>
<dbReference type="Gene3D" id="6.10.140.140">
    <property type="match status" value="1"/>
</dbReference>
<evidence type="ECO:0000256" key="3">
    <source>
        <dbReference type="ARBA" id="ARBA00022723"/>
    </source>
</evidence>
<gene>
    <name evidence="16" type="primary">LOC115466429</name>
</gene>
<dbReference type="PANTHER" id="PTHR23235">
    <property type="entry name" value="KRUEPPEL-LIKE TRANSCRIPTION FACTOR"/>
    <property type="match status" value="1"/>
</dbReference>
<feature type="domain" description="C2H2-type" evidence="13">
    <location>
        <begin position="443"/>
        <end position="470"/>
    </location>
</feature>
<keyword evidence="3" id="KW-0479">Metal-binding</keyword>
<evidence type="ECO:0000256" key="9">
    <source>
        <dbReference type="ARBA" id="ARBA00023163"/>
    </source>
</evidence>
<feature type="domain" description="KRAB" evidence="14">
    <location>
        <begin position="11"/>
        <end position="82"/>
    </location>
</feature>
<dbReference type="InterPro" id="IPR013087">
    <property type="entry name" value="Znf_C2H2_type"/>
</dbReference>
<dbReference type="GO" id="GO:0008270">
    <property type="term" value="F:zinc ion binding"/>
    <property type="evidence" value="ECO:0007669"/>
    <property type="project" value="UniProtKB-KW"/>
</dbReference>
<dbReference type="RefSeq" id="XP_030053508.1">
    <property type="nucleotide sequence ID" value="XM_030197648.1"/>
</dbReference>
<dbReference type="PANTHER" id="PTHR23235:SF142">
    <property type="entry name" value="ZINC FINGER PROTEIN 384"/>
    <property type="match status" value="1"/>
</dbReference>
<dbReference type="PROSITE" id="PS50157">
    <property type="entry name" value="ZINC_FINGER_C2H2_2"/>
    <property type="match status" value="6"/>
</dbReference>
<dbReference type="SUPFAM" id="SSF57667">
    <property type="entry name" value="beta-beta-alpha zinc fingers"/>
    <property type="match status" value="3"/>
</dbReference>
<dbReference type="FunFam" id="3.30.160.60:FF:002716">
    <property type="entry name" value="Zinc finger protein 212"/>
    <property type="match status" value="1"/>
</dbReference>
<comment type="similarity">
    <text evidence="2">Belongs to the krueppel C2H2-type zinc-finger protein family.</text>
</comment>
<feature type="domain" description="C2H2-type" evidence="13">
    <location>
        <begin position="359"/>
        <end position="386"/>
    </location>
</feature>
<keyword evidence="7" id="KW-0805">Transcription regulation</keyword>
<dbReference type="GO" id="GO:0005654">
    <property type="term" value="C:nucleoplasm"/>
    <property type="evidence" value="ECO:0007669"/>
    <property type="project" value="UniProtKB-ARBA"/>
</dbReference>
<feature type="domain" description="C2H2-type" evidence="13">
    <location>
        <begin position="415"/>
        <end position="442"/>
    </location>
</feature>
<evidence type="ECO:0000256" key="10">
    <source>
        <dbReference type="ARBA" id="ARBA00023242"/>
    </source>
</evidence>
<accession>A0A6P7XLT6</accession>
<evidence type="ECO:0000256" key="11">
    <source>
        <dbReference type="PROSITE-ProRule" id="PRU00042"/>
    </source>
</evidence>
<evidence type="ECO:0000313" key="16">
    <source>
        <dbReference type="RefSeq" id="XP_030053508.1"/>
    </source>
</evidence>